<keyword evidence="7" id="KW-1185">Reference proteome</keyword>
<evidence type="ECO:0000256" key="3">
    <source>
        <dbReference type="ARBA" id="ARBA00048462"/>
    </source>
</evidence>
<evidence type="ECO:0000313" key="6">
    <source>
        <dbReference type="EMBL" id="GGC83553.1"/>
    </source>
</evidence>
<comment type="caution">
    <text evidence="6">The sequence shown here is derived from an EMBL/GenBank/DDBJ whole genome shotgun (WGS) entry which is preliminary data.</text>
</comment>
<dbReference type="PIRSF" id="PIRSF000446">
    <property type="entry name" value="Mct"/>
    <property type="match status" value="1"/>
</dbReference>
<protein>
    <recommendedName>
        <fullName evidence="4">Malonyl CoA-acyl carrier protein transacylase</fullName>
        <ecNumber evidence="4">2.3.1.39</ecNumber>
    </recommendedName>
</protein>
<dbReference type="NCBIfam" id="TIGR03131">
    <property type="entry name" value="malonate_mdcH"/>
    <property type="match status" value="1"/>
</dbReference>
<reference evidence="7" key="1">
    <citation type="journal article" date="2019" name="Int. J. Syst. Evol. Microbiol.">
        <title>The Global Catalogue of Microorganisms (GCM) 10K type strain sequencing project: providing services to taxonomists for standard genome sequencing and annotation.</title>
        <authorList>
            <consortium name="The Broad Institute Genomics Platform"/>
            <consortium name="The Broad Institute Genome Sequencing Center for Infectious Disease"/>
            <person name="Wu L."/>
            <person name="Ma J."/>
        </authorList>
    </citation>
    <scope>NUCLEOTIDE SEQUENCE [LARGE SCALE GENOMIC DNA]</scope>
    <source>
        <strain evidence="7">CCM 7282</strain>
    </source>
</reference>
<dbReference type="Gene3D" id="3.40.366.10">
    <property type="entry name" value="Malonyl-Coenzyme A Acyl Carrier Protein, domain 2"/>
    <property type="match status" value="1"/>
</dbReference>
<dbReference type="InterPro" id="IPR017554">
    <property type="entry name" value="Malonate_deCOase_MdcHsu"/>
</dbReference>
<dbReference type="Proteomes" id="UP000619534">
    <property type="component" value="Unassembled WGS sequence"/>
</dbReference>
<keyword evidence="2 4" id="KW-0012">Acyltransferase</keyword>
<dbReference type="InterPro" id="IPR001227">
    <property type="entry name" value="Ac_transferase_dom_sf"/>
</dbReference>
<dbReference type="SMART" id="SM00827">
    <property type="entry name" value="PKS_AT"/>
    <property type="match status" value="1"/>
</dbReference>
<organism evidence="6 7">
    <name type="scientific">Thalassobacillus devorans</name>
    <dbReference type="NCBI Taxonomy" id="279813"/>
    <lineage>
        <taxon>Bacteria</taxon>
        <taxon>Bacillati</taxon>
        <taxon>Bacillota</taxon>
        <taxon>Bacilli</taxon>
        <taxon>Bacillales</taxon>
        <taxon>Bacillaceae</taxon>
        <taxon>Thalassobacillus</taxon>
    </lineage>
</organism>
<dbReference type="Gene3D" id="3.30.70.250">
    <property type="entry name" value="Malonyl-CoA ACP transacylase, ACP-binding"/>
    <property type="match status" value="1"/>
</dbReference>
<comment type="catalytic activity">
    <reaction evidence="3 4">
        <text>holo-[ACP] + malonyl-CoA = malonyl-[ACP] + CoA</text>
        <dbReference type="Rhea" id="RHEA:41792"/>
        <dbReference type="Rhea" id="RHEA-COMP:9623"/>
        <dbReference type="Rhea" id="RHEA-COMP:9685"/>
        <dbReference type="ChEBI" id="CHEBI:57287"/>
        <dbReference type="ChEBI" id="CHEBI:57384"/>
        <dbReference type="ChEBI" id="CHEBI:64479"/>
        <dbReference type="ChEBI" id="CHEBI:78449"/>
        <dbReference type="EC" id="2.3.1.39"/>
    </reaction>
</comment>
<dbReference type="PANTHER" id="PTHR42681:SF1">
    <property type="entry name" value="MALONYL-COA-ACYL CARRIER PROTEIN TRANSACYLASE, MITOCHONDRIAL"/>
    <property type="match status" value="1"/>
</dbReference>
<dbReference type="InterPro" id="IPR050858">
    <property type="entry name" value="Mal-CoA-ACP_Trans/PKS_FabD"/>
</dbReference>
<evidence type="ECO:0000256" key="1">
    <source>
        <dbReference type="ARBA" id="ARBA00022679"/>
    </source>
</evidence>
<sequence>MSVAFLFPGQGSQQVNMLKGLPDHRLVDKTIDEASEALNESAILLDSETNLQSTVAVQICLLIAGVSSARVLAANGAKPDLVAGHSVGAFGAAVIAGVLDFQDAVSIVKQRGEWMEQAYPEGYGMGVVLGLPEQKLGKILEEHLSQGEEVYYANLNSKDQITISGTIRGIKKVLEKAKGAGARKAELLNVSVPSHCPLLDTVSEKLAFALKNIQFRSPEVPFAGNRTARALRDPEAIKEDLAHSVSHSVKWHQATSLFYELGARLFVELPPGRVLTDLSCHAFPSARSVSVDDSGFHTAQVLINRVKQPN</sequence>
<evidence type="ECO:0000259" key="5">
    <source>
        <dbReference type="SMART" id="SM00827"/>
    </source>
</evidence>
<dbReference type="SUPFAM" id="SSF55048">
    <property type="entry name" value="Probable ACP-binding domain of malonyl-CoA ACP transacylase"/>
    <property type="match status" value="1"/>
</dbReference>
<evidence type="ECO:0000256" key="4">
    <source>
        <dbReference type="PIRNR" id="PIRNR000446"/>
    </source>
</evidence>
<dbReference type="InterPro" id="IPR014043">
    <property type="entry name" value="Acyl_transferase_dom"/>
</dbReference>
<keyword evidence="1 4" id="KW-0808">Transferase</keyword>
<dbReference type="RefSeq" id="WP_062441630.1">
    <property type="nucleotide sequence ID" value="NZ_BMCJ01000002.1"/>
</dbReference>
<accession>A0ABQ1NS31</accession>
<dbReference type="SUPFAM" id="SSF52151">
    <property type="entry name" value="FabD/lysophospholipase-like"/>
    <property type="match status" value="1"/>
</dbReference>
<dbReference type="InterPro" id="IPR016036">
    <property type="entry name" value="Malonyl_transacylase_ACP-bd"/>
</dbReference>
<dbReference type="InterPro" id="IPR024925">
    <property type="entry name" value="Malonyl_CoA-ACP_transAc"/>
</dbReference>
<name>A0ABQ1NS31_9BACI</name>
<gene>
    <name evidence="6" type="ORF">GCM10007216_12730</name>
</gene>
<proteinExistence type="inferred from homology"/>
<dbReference type="EC" id="2.3.1.39" evidence="4"/>
<dbReference type="PANTHER" id="PTHR42681">
    <property type="entry name" value="MALONYL-COA-ACYL CARRIER PROTEIN TRANSACYLASE, MITOCHONDRIAL"/>
    <property type="match status" value="1"/>
</dbReference>
<feature type="domain" description="Malonyl-CoA:ACP transacylase (MAT)" evidence="5">
    <location>
        <begin position="6"/>
        <end position="306"/>
    </location>
</feature>
<dbReference type="Pfam" id="PF00698">
    <property type="entry name" value="Acyl_transf_1"/>
    <property type="match status" value="1"/>
</dbReference>
<comment type="similarity">
    <text evidence="4">Belongs to the fabD family.</text>
</comment>
<dbReference type="EMBL" id="BMCJ01000002">
    <property type="protein sequence ID" value="GGC83553.1"/>
    <property type="molecule type" value="Genomic_DNA"/>
</dbReference>
<evidence type="ECO:0000313" key="7">
    <source>
        <dbReference type="Proteomes" id="UP000619534"/>
    </source>
</evidence>
<dbReference type="InterPro" id="IPR016035">
    <property type="entry name" value="Acyl_Trfase/lysoPLipase"/>
</dbReference>
<evidence type="ECO:0000256" key="2">
    <source>
        <dbReference type="ARBA" id="ARBA00023315"/>
    </source>
</evidence>